<dbReference type="InterPro" id="IPR003749">
    <property type="entry name" value="ThiS/MoaD-like"/>
</dbReference>
<accession>Q1JYF4</accession>
<dbReference type="RefSeq" id="WP_006001191.1">
    <property type="nucleotide sequence ID" value="NZ_AAEW02000012.1"/>
</dbReference>
<sequence>MDITVNNQSRTVTQGQTLADLINDMKLDAARIAVEYNRDILTREQLAEVSLKEGDTIEIVNFVGGG</sequence>
<dbReference type="Gene3D" id="3.10.20.30">
    <property type="match status" value="1"/>
</dbReference>
<dbReference type="AlphaFoldDB" id="Q1JYF4"/>
<dbReference type="PANTHER" id="PTHR34472:SF1">
    <property type="entry name" value="SULFUR CARRIER PROTEIN THIS"/>
    <property type="match status" value="1"/>
</dbReference>
<dbReference type="SUPFAM" id="SSF54285">
    <property type="entry name" value="MoaD/ThiS"/>
    <property type="match status" value="1"/>
</dbReference>
<evidence type="ECO:0000313" key="1">
    <source>
        <dbReference type="EMBL" id="EAT15252.1"/>
    </source>
</evidence>
<organism evidence="1 2">
    <name type="scientific">Desulfuromonas acetoxidans (strain DSM 684 / 11070)</name>
    <dbReference type="NCBI Taxonomy" id="281689"/>
    <lineage>
        <taxon>Bacteria</taxon>
        <taxon>Pseudomonadati</taxon>
        <taxon>Thermodesulfobacteriota</taxon>
        <taxon>Desulfuromonadia</taxon>
        <taxon>Desulfuromonadales</taxon>
        <taxon>Desulfuromonadaceae</taxon>
        <taxon>Desulfuromonas</taxon>
    </lineage>
</organism>
<dbReference type="InterPro" id="IPR012675">
    <property type="entry name" value="Beta-grasp_dom_sf"/>
</dbReference>
<dbReference type="CDD" id="cd00565">
    <property type="entry name" value="Ubl_ThiS"/>
    <property type="match status" value="1"/>
</dbReference>
<comment type="caution">
    <text evidence="1">The sequence shown here is derived from an EMBL/GenBank/DDBJ whole genome shotgun (WGS) entry which is preliminary data.</text>
</comment>
<dbReference type="Proteomes" id="UP000005695">
    <property type="component" value="Unassembled WGS sequence"/>
</dbReference>
<keyword evidence="2" id="KW-1185">Reference proteome</keyword>
<dbReference type="PANTHER" id="PTHR34472">
    <property type="entry name" value="SULFUR CARRIER PROTEIN THIS"/>
    <property type="match status" value="1"/>
</dbReference>
<reference evidence="1" key="2">
    <citation type="submission" date="2006-05" db="EMBL/GenBank/DDBJ databases">
        <title>Sequencing of the draft genome and assembly of Desulfuromonas acetoxidans DSM 684.</title>
        <authorList>
            <consortium name="US DOE Joint Genome Institute (JGI-PGF)"/>
            <person name="Copeland A."/>
            <person name="Lucas S."/>
            <person name="Lapidus A."/>
            <person name="Barry K."/>
            <person name="Detter J.C."/>
            <person name="Glavina del Rio T."/>
            <person name="Hammon N."/>
            <person name="Israni S."/>
            <person name="Dalin E."/>
            <person name="Tice H."/>
            <person name="Bruce D."/>
            <person name="Pitluck S."/>
            <person name="Richardson P."/>
        </authorList>
    </citation>
    <scope>NUCLEOTIDE SEQUENCE [LARGE SCALE GENOMIC DNA]</scope>
    <source>
        <strain evidence="1">DSM 684</strain>
    </source>
</reference>
<name>Q1JYF4_DESA6</name>
<proteinExistence type="predicted"/>
<dbReference type="EMBL" id="AAEW02000012">
    <property type="protein sequence ID" value="EAT15252.1"/>
    <property type="molecule type" value="Genomic_DNA"/>
</dbReference>
<dbReference type="Pfam" id="PF02597">
    <property type="entry name" value="ThiS"/>
    <property type="match status" value="1"/>
</dbReference>
<dbReference type="InterPro" id="IPR010035">
    <property type="entry name" value="Thi_S"/>
</dbReference>
<dbReference type="NCBIfam" id="TIGR01683">
    <property type="entry name" value="thiS"/>
    <property type="match status" value="1"/>
</dbReference>
<protein>
    <submittedName>
        <fullName evidence="1">Thiamine biosynthesis protein ThiS</fullName>
    </submittedName>
</protein>
<evidence type="ECO:0000313" key="2">
    <source>
        <dbReference type="Proteomes" id="UP000005695"/>
    </source>
</evidence>
<reference evidence="1" key="1">
    <citation type="submission" date="2006-05" db="EMBL/GenBank/DDBJ databases">
        <title>Annotation of the draft genome assembly of Desulfuromonas acetoxidans DSM 684.</title>
        <authorList>
            <consortium name="US DOE Joint Genome Institute (JGI-ORNL)"/>
            <person name="Larimer F."/>
            <person name="Land M."/>
            <person name="Hauser L."/>
        </authorList>
    </citation>
    <scope>NUCLEOTIDE SEQUENCE [LARGE SCALE GENOMIC DNA]</scope>
    <source>
        <strain evidence="1">DSM 684</strain>
    </source>
</reference>
<dbReference type="InterPro" id="IPR016155">
    <property type="entry name" value="Mopterin_synth/thiamin_S_b"/>
</dbReference>
<gene>
    <name evidence="1" type="ORF">Dace_1221</name>
</gene>